<comment type="catalytic activity">
    <reaction evidence="16">
        <text>[GlcNAc-(1-&gt;4)-Mur2Ac(oyl-L-Ala-gamma-D-Glu-L-Lys-D-Ala-D-Ala)](n)-di-trans,octa-cis-undecaprenyl diphosphate + beta-D-GlcNAc-(1-&gt;4)-Mur2Ac(oyl-L-Ala-gamma-D-Glu-L-Lys-D-Ala-D-Ala)-di-trans,octa-cis-undecaprenyl diphosphate = [GlcNAc-(1-&gt;4)-Mur2Ac(oyl-L-Ala-gamma-D-Glu-L-Lys-D-Ala-D-Ala)](n+1)-di-trans,octa-cis-undecaprenyl diphosphate + di-trans,octa-cis-undecaprenyl diphosphate + H(+)</text>
        <dbReference type="Rhea" id="RHEA:23708"/>
        <dbReference type="Rhea" id="RHEA-COMP:9602"/>
        <dbReference type="Rhea" id="RHEA-COMP:9603"/>
        <dbReference type="ChEBI" id="CHEBI:15378"/>
        <dbReference type="ChEBI" id="CHEBI:58405"/>
        <dbReference type="ChEBI" id="CHEBI:60033"/>
        <dbReference type="ChEBI" id="CHEBI:78435"/>
        <dbReference type="EC" id="2.4.99.28"/>
    </reaction>
</comment>
<dbReference type="PANTHER" id="PTHR32282:SF11">
    <property type="entry name" value="PENICILLIN-BINDING PROTEIN 1B"/>
    <property type="match status" value="1"/>
</dbReference>
<dbReference type="GO" id="GO:0008955">
    <property type="term" value="F:peptidoglycan glycosyltransferase activity"/>
    <property type="evidence" value="ECO:0007669"/>
    <property type="project" value="UniProtKB-EC"/>
</dbReference>
<dbReference type="InterPro" id="IPR008963">
    <property type="entry name" value="Purple_acid_Pase-like_N"/>
</dbReference>
<evidence type="ECO:0000256" key="14">
    <source>
        <dbReference type="ARBA" id="ARBA00023316"/>
    </source>
</evidence>
<dbReference type="Pfam" id="PF16656">
    <property type="entry name" value="Pur_ac_phosph_N"/>
    <property type="match status" value="1"/>
</dbReference>
<dbReference type="Pfam" id="PF00905">
    <property type="entry name" value="Transpeptidase"/>
    <property type="match status" value="1"/>
</dbReference>
<evidence type="ECO:0000256" key="15">
    <source>
        <dbReference type="ARBA" id="ARBA00034000"/>
    </source>
</evidence>
<dbReference type="GO" id="GO:0003993">
    <property type="term" value="F:acid phosphatase activity"/>
    <property type="evidence" value="ECO:0007669"/>
    <property type="project" value="InterPro"/>
</dbReference>
<dbReference type="Gene3D" id="1.10.3810.10">
    <property type="entry name" value="Biosynthetic peptidoglycan transglycosylase-like"/>
    <property type="match status" value="1"/>
</dbReference>
<evidence type="ECO:0000259" key="18">
    <source>
        <dbReference type="PROSITE" id="PS50853"/>
    </source>
</evidence>
<name>A0A554LJX6_9BACT</name>
<dbReference type="PANTHER" id="PTHR32282">
    <property type="entry name" value="BINDING PROTEIN TRANSPEPTIDASE, PUTATIVE-RELATED"/>
    <property type="match status" value="1"/>
</dbReference>
<dbReference type="GO" id="GO:0046872">
    <property type="term" value="F:metal ion binding"/>
    <property type="evidence" value="ECO:0007669"/>
    <property type="project" value="InterPro"/>
</dbReference>
<comment type="caution">
    <text evidence="19">The sequence shown here is derived from an EMBL/GenBank/DDBJ whole genome shotgun (WGS) entry which is preliminary data.</text>
</comment>
<accession>A0A554LJX6</accession>
<keyword evidence="12 17" id="KW-0472">Membrane</keyword>
<dbReference type="GO" id="GO:0009002">
    <property type="term" value="F:serine-type D-Ala-D-Ala carboxypeptidase activity"/>
    <property type="evidence" value="ECO:0007669"/>
    <property type="project" value="UniProtKB-EC"/>
</dbReference>
<dbReference type="InterPro" id="IPR001264">
    <property type="entry name" value="Glyco_trans_51"/>
</dbReference>
<keyword evidence="10" id="KW-0133">Cell shape</keyword>
<protein>
    <submittedName>
        <fullName evidence="19">1A family penicillin-binding protein</fullName>
    </submittedName>
</protein>
<keyword evidence="14" id="KW-0961">Cell wall biogenesis/degradation</keyword>
<dbReference type="Gene3D" id="2.60.40.10">
    <property type="entry name" value="Immunoglobulins"/>
    <property type="match status" value="1"/>
</dbReference>
<evidence type="ECO:0000256" key="12">
    <source>
        <dbReference type="ARBA" id="ARBA00023136"/>
    </source>
</evidence>
<keyword evidence="8" id="KW-0808">Transferase</keyword>
<keyword evidence="13" id="KW-0511">Multifunctional enzyme</keyword>
<keyword evidence="4" id="KW-1003">Cell membrane</keyword>
<dbReference type="InterPro" id="IPR023346">
    <property type="entry name" value="Lysozyme-like_dom_sf"/>
</dbReference>
<dbReference type="Proteomes" id="UP000315689">
    <property type="component" value="Unassembled WGS sequence"/>
</dbReference>
<evidence type="ECO:0000256" key="8">
    <source>
        <dbReference type="ARBA" id="ARBA00022679"/>
    </source>
</evidence>
<dbReference type="Pfam" id="PF00912">
    <property type="entry name" value="Transgly"/>
    <property type="match status" value="1"/>
</dbReference>
<keyword evidence="9" id="KW-0378">Hydrolase</keyword>
<evidence type="ECO:0000256" key="17">
    <source>
        <dbReference type="SAM" id="Phobius"/>
    </source>
</evidence>
<comment type="catalytic activity">
    <reaction evidence="15">
        <text>Preferential cleavage: (Ac)2-L-Lys-D-Ala-|-D-Ala. Also transpeptidation of peptidyl-alanyl moieties that are N-acyl substituents of D-alanine.</text>
        <dbReference type="EC" id="3.4.16.4"/>
    </reaction>
</comment>
<evidence type="ECO:0000256" key="4">
    <source>
        <dbReference type="ARBA" id="ARBA00022475"/>
    </source>
</evidence>
<keyword evidence="5" id="KW-0121">Carboxypeptidase</keyword>
<dbReference type="GO" id="GO:0008658">
    <property type="term" value="F:penicillin binding"/>
    <property type="evidence" value="ECO:0007669"/>
    <property type="project" value="InterPro"/>
</dbReference>
<reference evidence="19 20" key="1">
    <citation type="submission" date="2017-07" db="EMBL/GenBank/DDBJ databases">
        <title>Mechanisms for carbon and nitrogen cycling indicate functional differentiation within the Candidate Phyla Radiation.</title>
        <authorList>
            <person name="Danczak R.E."/>
            <person name="Johnston M.D."/>
            <person name="Kenah C."/>
            <person name="Slattery M."/>
            <person name="Wrighton K.C."/>
            <person name="Wilkins M.J."/>
        </authorList>
    </citation>
    <scope>NUCLEOTIDE SEQUENCE [LARGE SCALE GENOMIC DNA]</scope>
    <source>
        <strain evidence="19">Licking1014_7</strain>
    </source>
</reference>
<dbReference type="Gene3D" id="2.60.40.380">
    <property type="entry name" value="Purple acid phosphatase-like, N-terminal"/>
    <property type="match status" value="1"/>
</dbReference>
<keyword evidence="11" id="KW-0573">Peptidoglycan synthesis</keyword>
<comment type="similarity">
    <text evidence="2">In the C-terminal section; belongs to the transpeptidase family.</text>
</comment>
<dbReference type="SUPFAM" id="SSF49363">
    <property type="entry name" value="Purple acid phosphatase, N-terminal domain"/>
    <property type="match status" value="1"/>
</dbReference>
<dbReference type="InterPro" id="IPR013783">
    <property type="entry name" value="Ig-like_fold"/>
</dbReference>
<sequence length="946" mass="104428">MNFIMKFIKRLFNPLGISHGIKRHINHLRNPHRIWRKLKKLGFRGWLKLFGKVALGFFVTIVVLFVWYSKDLPAISKLKTLKSAQSTQILDRNGELLYAISGEKQRMIIPSDQIPDYVKKAAVSIEDQDFYQHRGLDFSGVFRAIYYNLTGKSRFTQGGSTITQQYVKNALLNPKKTYSRKIKELILSLELEMMYSKDKILEMYLNEIPYGSTAYGIEAASRKYFGKPAKNLTLEESATLAALPQAPTFYSPYGANKDKLLKRKDLVLEKMAKLGYITKDEAEKARQAKITFTPLSESLIAPHFVFYIREYLAEKYGEKMVEEGGLKVTTTLDIDTQKKALDAIEAGSKKLDRYGANNAALVAIDPSTGQVLAMVGSRDYFNDDIDGQVNVTTSNRQPGSSFKPIVYATAFKDKYNPAFTLFDLTTDFGGGYVPNNYDGSKRGPVSMRLALANSLNIPAVKTLGLVGVKKALETAADLGITTLTQPDRYGLSLVLGGGEVKPIEMAGAFSVFANGGKKAPLTGILKVEDDNGKILEEFKTENLETKPVLDPQIAYQINNILSDNHARGAVFGFTNNLSIPGKTVAVKTGTTQEFHDAWTVGYTPQISTAVWVGNTNNDGMKKGADGSVVAAPIWNAFMKSFLLSKENKGFDQPSGIREIEVDKLSNKLPTADSPEIIKDIFTSWQAPDKKDDIHIRVKINKLNGKLATEFTPKEVIEEKLYTEIHSEKPQNSNWEGPVLAWAAERGMDNQPPTEKDDMYNSLDKLPVMEIIAPTENSTTTGETVFSASASAHFEIREVAFSIDNIEIGKATSSPYSLAYNVNGLSVGEHTLTAFAFDKNGASAYKQIKFLVSPDTSGPKISNILVSATANSAIISFTTDKPSQSYIQYGLINTTLNAKTVTETTGFTNHSLTLANLNSATVYYFKIVSQDSSANSATSSIYNFKTK</sequence>
<evidence type="ECO:0000256" key="10">
    <source>
        <dbReference type="ARBA" id="ARBA00022960"/>
    </source>
</evidence>
<dbReference type="GO" id="GO:0009252">
    <property type="term" value="P:peptidoglycan biosynthetic process"/>
    <property type="evidence" value="ECO:0007669"/>
    <property type="project" value="UniProtKB-KW"/>
</dbReference>
<gene>
    <name evidence="19" type="ORF">CEN89_183</name>
</gene>
<organism evidence="19 20">
    <name type="scientific">Candidatus Berkelbacteria bacterium Licking1014_7</name>
    <dbReference type="NCBI Taxonomy" id="2017147"/>
    <lineage>
        <taxon>Bacteria</taxon>
        <taxon>Candidatus Berkelbacteria</taxon>
    </lineage>
</organism>
<dbReference type="Gene3D" id="3.40.710.10">
    <property type="entry name" value="DD-peptidase/beta-lactamase superfamily"/>
    <property type="match status" value="1"/>
</dbReference>
<feature type="domain" description="Fibronectin type-III" evidence="18">
    <location>
        <begin position="857"/>
        <end position="946"/>
    </location>
</feature>
<dbReference type="FunFam" id="1.10.3810.10:FF:000001">
    <property type="entry name" value="Penicillin-binding protein 1A"/>
    <property type="match status" value="1"/>
</dbReference>
<dbReference type="GO" id="GO:0006508">
    <property type="term" value="P:proteolysis"/>
    <property type="evidence" value="ECO:0007669"/>
    <property type="project" value="UniProtKB-KW"/>
</dbReference>
<evidence type="ECO:0000256" key="6">
    <source>
        <dbReference type="ARBA" id="ARBA00022670"/>
    </source>
</evidence>
<dbReference type="AlphaFoldDB" id="A0A554LJX6"/>
<dbReference type="InterPro" id="IPR050396">
    <property type="entry name" value="Glycosyltr_51/Transpeptidase"/>
</dbReference>
<dbReference type="PROSITE" id="PS50853">
    <property type="entry name" value="FN3"/>
    <property type="match status" value="1"/>
</dbReference>
<dbReference type="SUPFAM" id="SSF53955">
    <property type="entry name" value="Lysozyme-like"/>
    <property type="match status" value="1"/>
</dbReference>
<dbReference type="NCBIfam" id="TIGR02074">
    <property type="entry name" value="PBP_1a_fam"/>
    <property type="match status" value="1"/>
</dbReference>
<evidence type="ECO:0000313" key="20">
    <source>
        <dbReference type="Proteomes" id="UP000315689"/>
    </source>
</evidence>
<evidence type="ECO:0000256" key="5">
    <source>
        <dbReference type="ARBA" id="ARBA00022645"/>
    </source>
</evidence>
<dbReference type="GO" id="GO:0008360">
    <property type="term" value="P:regulation of cell shape"/>
    <property type="evidence" value="ECO:0007669"/>
    <property type="project" value="UniProtKB-KW"/>
</dbReference>
<dbReference type="InterPro" id="IPR012338">
    <property type="entry name" value="Beta-lactam/transpept-like"/>
</dbReference>
<dbReference type="InterPro" id="IPR015914">
    <property type="entry name" value="PAPs_N"/>
</dbReference>
<evidence type="ECO:0000256" key="3">
    <source>
        <dbReference type="ARBA" id="ARBA00007739"/>
    </source>
</evidence>
<feature type="transmembrane region" description="Helical" evidence="17">
    <location>
        <begin position="46"/>
        <end position="68"/>
    </location>
</feature>
<keyword evidence="6" id="KW-0645">Protease</keyword>
<evidence type="ECO:0000256" key="16">
    <source>
        <dbReference type="ARBA" id="ARBA00049902"/>
    </source>
</evidence>
<evidence type="ECO:0000256" key="1">
    <source>
        <dbReference type="ARBA" id="ARBA00004236"/>
    </source>
</evidence>
<proteinExistence type="inferred from homology"/>
<dbReference type="GO" id="GO:0005886">
    <property type="term" value="C:plasma membrane"/>
    <property type="evidence" value="ECO:0007669"/>
    <property type="project" value="UniProtKB-SubCell"/>
</dbReference>
<dbReference type="EMBL" id="VMGK01000005">
    <property type="protein sequence ID" value="TSC93173.1"/>
    <property type="molecule type" value="Genomic_DNA"/>
</dbReference>
<comment type="subcellular location">
    <subcellularLocation>
        <location evidence="1">Cell membrane</location>
    </subcellularLocation>
</comment>
<dbReference type="InterPro" id="IPR001460">
    <property type="entry name" value="PCN-bd_Tpept"/>
</dbReference>
<evidence type="ECO:0000256" key="13">
    <source>
        <dbReference type="ARBA" id="ARBA00023268"/>
    </source>
</evidence>
<evidence type="ECO:0000313" key="19">
    <source>
        <dbReference type="EMBL" id="TSC93173.1"/>
    </source>
</evidence>
<dbReference type="GO" id="GO:0071555">
    <property type="term" value="P:cell wall organization"/>
    <property type="evidence" value="ECO:0007669"/>
    <property type="project" value="UniProtKB-KW"/>
</dbReference>
<dbReference type="InterPro" id="IPR003961">
    <property type="entry name" value="FN3_dom"/>
</dbReference>
<evidence type="ECO:0000256" key="2">
    <source>
        <dbReference type="ARBA" id="ARBA00007090"/>
    </source>
</evidence>
<dbReference type="Pfam" id="PF17957">
    <property type="entry name" value="Big_7"/>
    <property type="match status" value="1"/>
</dbReference>
<keyword evidence="17" id="KW-1133">Transmembrane helix</keyword>
<dbReference type="GO" id="GO:0030288">
    <property type="term" value="C:outer membrane-bounded periplasmic space"/>
    <property type="evidence" value="ECO:0007669"/>
    <property type="project" value="TreeGrafter"/>
</dbReference>
<evidence type="ECO:0000256" key="11">
    <source>
        <dbReference type="ARBA" id="ARBA00022984"/>
    </source>
</evidence>
<evidence type="ECO:0000256" key="9">
    <source>
        <dbReference type="ARBA" id="ARBA00022801"/>
    </source>
</evidence>
<dbReference type="InterPro" id="IPR036950">
    <property type="entry name" value="PBP_transglycosylase"/>
</dbReference>
<dbReference type="SUPFAM" id="SSF56601">
    <property type="entry name" value="beta-lactamase/transpeptidase-like"/>
    <property type="match status" value="1"/>
</dbReference>
<evidence type="ECO:0000256" key="7">
    <source>
        <dbReference type="ARBA" id="ARBA00022676"/>
    </source>
</evidence>
<keyword evidence="7" id="KW-0328">Glycosyltransferase</keyword>
<comment type="similarity">
    <text evidence="3">In the N-terminal section; belongs to the glycosyltransferase 51 family.</text>
</comment>
<keyword evidence="17" id="KW-0812">Transmembrane</keyword>